<dbReference type="Proteomes" id="UP000503297">
    <property type="component" value="Chromosome"/>
</dbReference>
<gene>
    <name evidence="2" type="ORF">HLV38_04745</name>
</gene>
<evidence type="ECO:0000256" key="1">
    <source>
        <dbReference type="SAM" id="MobiDB-lite"/>
    </source>
</evidence>
<dbReference type="SUPFAM" id="SSF51556">
    <property type="entry name" value="Metallo-dependent hydrolases"/>
    <property type="match status" value="1"/>
</dbReference>
<name>A0A6M8J1S3_9ACTN</name>
<proteinExistence type="predicted"/>
<dbReference type="InterPro" id="IPR001130">
    <property type="entry name" value="TatD-like"/>
</dbReference>
<evidence type="ECO:0000313" key="3">
    <source>
        <dbReference type="Proteomes" id="UP000503297"/>
    </source>
</evidence>
<feature type="compositionally biased region" description="Basic and acidic residues" evidence="1">
    <location>
        <begin position="44"/>
        <end position="71"/>
    </location>
</feature>
<dbReference type="EMBL" id="CP053716">
    <property type="protein sequence ID" value="QKF07504.1"/>
    <property type="molecule type" value="Genomic_DNA"/>
</dbReference>
<keyword evidence="3" id="KW-1185">Reference proteome</keyword>
<dbReference type="KEGG" id="bwa:HLV38_04745"/>
<dbReference type="PANTHER" id="PTHR47176">
    <property type="entry name" value="OSJNBA0020J04.13 PROTEIN"/>
    <property type="match status" value="1"/>
</dbReference>
<dbReference type="GO" id="GO:0016788">
    <property type="term" value="F:hydrolase activity, acting on ester bonds"/>
    <property type="evidence" value="ECO:0007669"/>
    <property type="project" value="InterPro"/>
</dbReference>
<dbReference type="Gene3D" id="3.20.20.140">
    <property type="entry name" value="Metal-dependent hydrolases"/>
    <property type="match status" value="1"/>
</dbReference>
<reference evidence="3" key="1">
    <citation type="submission" date="2020-05" db="EMBL/GenBank/DDBJ databases">
        <title>Novel species in genus Nocardioides.</title>
        <authorList>
            <person name="Zhang G."/>
        </authorList>
    </citation>
    <scope>NUCLEOTIDE SEQUENCE [LARGE SCALE GENOMIC DNA]</scope>
    <source>
        <strain evidence="3">zg-1050</strain>
    </source>
</reference>
<sequence length="307" mass="33499">MTGPSNLRLQRLWDAADLRHAGALAHAHANDASAPVNDGAGDGAKGRMHGEREDRRAQDARPREGNARESGTEAELLDDAHCHLDLIPNGLDIAARAQREGCAILSCTVRPSDYARVRDTFLPYPCVTVGLGLHPWWVAEETQRAGGLDALMDHFAAHAEKTRAIAEVGLDLRPAYAHHAQLQRRAFARIADMCAQMGGKVMSIHAVQSAGEALDQLERSGARESCACVLHWFSGSSPELTRAIKAGYLFSVGPRMLASKRGRAYAQAIPRDQVILETDAPWRKDEPHTFDELQEGLRKAQAGLRRG</sequence>
<feature type="region of interest" description="Disordered" evidence="1">
    <location>
        <begin position="28"/>
        <end position="73"/>
    </location>
</feature>
<dbReference type="Pfam" id="PF01026">
    <property type="entry name" value="TatD_DNase"/>
    <property type="match status" value="1"/>
</dbReference>
<dbReference type="PANTHER" id="PTHR47176:SF1">
    <property type="entry name" value="OS04G0577500 PROTEIN"/>
    <property type="match status" value="1"/>
</dbReference>
<keyword evidence="2" id="KW-0378">Hydrolase</keyword>
<organism evidence="2 3">
    <name type="scientific">Berryella wangjianweii</name>
    <dbReference type="NCBI Taxonomy" id="2734634"/>
    <lineage>
        <taxon>Bacteria</taxon>
        <taxon>Bacillati</taxon>
        <taxon>Actinomycetota</taxon>
        <taxon>Coriobacteriia</taxon>
        <taxon>Eggerthellales</taxon>
        <taxon>Eggerthellaceae</taxon>
        <taxon>Berryella</taxon>
    </lineage>
</organism>
<dbReference type="AlphaFoldDB" id="A0A6M8J1S3"/>
<evidence type="ECO:0000313" key="2">
    <source>
        <dbReference type="EMBL" id="QKF07504.1"/>
    </source>
</evidence>
<dbReference type="RefSeq" id="WP_173164660.1">
    <property type="nucleotide sequence ID" value="NZ_CP053716.1"/>
</dbReference>
<protein>
    <submittedName>
        <fullName evidence="2">TatD family hydrolase</fullName>
    </submittedName>
</protein>
<accession>A0A6M8J1S3</accession>
<dbReference type="InterPro" id="IPR032466">
    <property type="entry name" value="Metal_Hydrolase"/>
</dbReference>